<evidence type="ECO:0000256" key="10">
    <source>
        <dbReference type="ARBA" id="ARBA00023201"/>
    </source>
</evidence>
<organism evidence="13 14">
    <name type="scientific">Callosobruchus maculatus</name>
    <name type="common">Southern cowpea weevil</name>
    <name type="synonym">Pulse bruchid</name>
    <dbReference type="NCBI Taxonomy" id="64391"/>
    <lineage>
        <taxon>Eukaryota</taxon>
        <taxon>Metazoa</taxon>
        <taxon>Ecdysozoa</taxon>
        <taxon>Arthropoda</taxon>
        <taxon>Hexapoda</taxon>
        <taxon>Insecta</taxon>
        <taxon>Pterygota</taxon>
        <taxon>Neoptera</taxon>
        <taxon>Endopterygota</taxon>
        <taxon>Coleoptera</taxon>
        <taxon>Polyphaga</taxon>
        <taxon>Cucujiformia</taxon>
        <taxon>Chrysomeloidea</taxon>
        <taxon>Chrysomelidae</taxon>
        <taxon>Bruchinae</taxon>
        <taxon>Bruchini</taxon>
        <taxon>Callosobruchus</taxon>
    </lineage>
</organism>
<dbReference type="InterPro" id="IPR001873">
    <property type="entry name" value="ENaC"/>
</dbReference>
<dbReference type="GO" id="GO:0005272">
    <property type="term" value="F:sodium channel activity"/>
    <property type="evidence" value="ECO:0007669"/>
    <property type="project" value="UniProtKB-KW"/>
</dbReference>
<keyword evidence="11 12" id="KW-0407">Ion channel</keyword>
<dbReference type="GO" id="GO:0016020">
    <property type="term" value="C:membrane"/>
    <property type="evidence" value="ECO:0007669"/>
    <property type="project" value="UniProtKB-SubCell"/>
</dbReference>
<evidence type="ECO:0000313" key="13">
    <source>
        <dbReference type="EMBL" id="VEN53360.1"/>
    </source>
</evidence>
<keyword evidence="5 12" id="KW-0812">Transmembrane</keyword>
<evidence type="ECO:0000256" key="8">
    <source>
        <dbReference type="ARBA" id="ARBA00023065"/>
    </source>
</evidence>
<keyword evidence="14" id="KW-1185">Reference proteome</keyword>
<evidence type="ECO:0000256" key="12">
    <source>
        <dbReference type="RuleBase" id="RU000679"/>
    </source>
</evidence>
<comment type="subcellular location">
    <subcellularLocation>
        <location evidence="1">Membrane</location>
        <topology evidence="1">Multi-pass membrane protein</topology>
    </subcellularLocation>
</comment>
<keyword evidence="3 12" id="KW-0813">Transport</keyword>
<evidence type="ECO:0000256" key="11">
    <source>
        <dbReference type="ARBA" id="ARBA00023303"/>
    </source>
</evidence>
<keyword evidence="10 12" id="KW-0739">Sodium transport</keyword>
<reference evidence="13 14" key="1">
    <citation type="submission" date="2019-01" db="EMBL/GenBank/DDBJ databases">
        <authorList>
            <person name="Sayadi A."/>
        </authorList>
    </citation>
    <scope>NUCLEOTIDE SEQUENCE [LARGE SCALE GENOMIC DNA]</scope>
</reference>
<evidence type="ECO:0000256" key="7">
    <source>
        <dbReference type="ARBA" id="ARBA00023053"/>
    </source>
</evidence>
<gene>
    <name evidence="13" type="ORF">CALMAC_LOCUS13177</name>
</gene>
<comment type="similarity">
    <text evidence="2 12">Belongs to the amiloride-sensitive sodium channel (TC 1.A.6) family.</text>
</comment>
<keyword evidence="9" id="KW-0472">Membrane</keyword>
<sequence>MANPTVVTIQKDFRNWMNHLPAVTGCLNEKFSKRKAENYIKRQWNVNRSDEKFSYYLDFVKTVSSITYYNLVDLKRFEDDKTLENVDMVKLVTEVHPDLSGTLVTFERKREPNWTLILTELGVCITFNSKFAKLLEIRKGVNDSQTEDNYILKCHYLNRLCYARYDSD</sequence>
<evidence type="ECO:0000256" key="5">
    <source>
        <dbReference type="ARBA" id="ARBA00022692"/>
    </source>
</evidence>
<dbReference type="AlphaFoldDB" id="A0A653D089"/>
<evidence type="ECO:0000256" key="2">
    <source>
        <dbReference type="ARBA" id="ARBA00007193"/>
    </source>
</evidence>
<evidence type="ECO:0000256" key="1">
    <source>
        <dbReference type="ARBA" id="ARBA00004141"/>
    </source>
</evidence>
<name>A0A653D089_CALMS</name>
<dbReference type="Pfam" id="PF00858">
    <property type="entry name" value="ASC"/>
    <property type="match status" value="1"/>
</dbReference>
<evidence type="ECO:0000256" key="9">
    <source>
        <dbReference type="ARBA" id="ARBA00023136"/>
    </source>
</evidence>
<keyword evidence="8 12" id="KW-0406">Ion transport</keyword>
<dbReference type="OrthoDB" id="5874059at2759"/>
<keyword evidence="6" id="KW-1133">Transmembrane helix</keyword>
<dbReference type="EMBL" id="CAACVG010009456">
    <property type="protein sequence ID" value="VEN53360.1"/>
    <property type="molecule type" value="Genomic_DNA"/>
</dbReference>
<dbReference type="Proteomes" id="UP000410492">
    <property type="component" value="Unassembled WGS sequence"/>
</dbReference>
<keyword evidence="7" id="KW-0915">Sodium</keyword>
<evidence type="ECO:0000256" key="3">
    <source>
        <dbReference type="ARBA" id="ARBA00022448"/>
    </source>
</evidence>
<protein>
    <submittedName>
        <fullName evidence="13">Uncharacterized protein</fullName>
    </submittedName>
</protein>
<keyword evidence="4 12" id="KW-0894">Sodium channel</keyword>
<evidence type="ECO:0000256" key="4">
    <source>
        <dbReference type="ARBA" id="ARBA00022461"/>
    </source>
</evidence>
<evidence type="ECO:0000313" key="14">
    <source>
        <dbReference type="Proteomes" id="UP000410492"/>
    </source>
</evidence>
<evidence type="ECO:0000256" key="6">
    <source>
        <dbReference type="ARBA" id="ARBA00022989"/>
    </source>
</evidence>
<accession>A0A653D089</accession>
<feature type="non-terminal residue" evidence="13">
    <location>
        <position position="168"/>
    </location>
</feature>
<proteinExistence type="inferred from homology"/>